<dbReference type="Proteomes" id="UP000516422">
    <property type="component" value="Plasmid pSGRIFU3"/>
</dbReference>
<accession>A0A7H1QDH1</accession>
<proteinExistence type="predicted"/>
<sequence>MRLPEFTASAPLTTVEMGAIRSLHHACNLLRAEWQTASTLVDRLTALQDTVEQFDQGAPPFQHHHDAVDAARHNAYMYERELGVSAWRYASAHAVLGITLLDRLVAGRPALTAAAVDELCEEPTLGQLRKALLIPAGHLLVTRPEETRHRADEDRQQLLRTLDIIRGSIRQLKENKPMSDQEAAACLLSENSPLGTDPMYDGVLGPLFDLAEQTLFEISWFLKHDVTLR</sequence>
<dbReference type="KEGG" id="sgf:HEP81_08123"/>
<evidence type="ECO:0000313" key="2">
    <source>
        <dbReference type="Proteomes" id="UP000516422"/>
    </source>
</evidence>
<evidence type="ECO:0000313" key="1">
    <source>
        <dbReference type="EMBL" id="QNT98351.1"/>
    </source>
</evidence>
<keyword evidence="1" id="KW-0614">Plasmid</keyword>
<name>A0A7H1QDH1_9ACTN</name>
<gene>
    <name evidence="1" type="ORF">HEP81_08123</name>
</gene>
<dbReference type="AlphaFoldDB" id="A0A7H1QDH1"/>
<dbReference type="EMBL" id="CP051009">
    <property type="protein sequence ID" value="QNT98351.1"/>
    <property type="molecule type" value="Genomic_DNA"/>
</dbReference>
<organism evidence="1 2">
    <name type="scientific">Streptomyces griseofuscus</name>
    <dbReference type="NCBI Taxonomy" id="146922"/>
    <lineage>
        <taxon>Bacteria</taxon>
        <taxon>Bacillati</taxon>
        <taxon>Actinomycetota</taxon>
        <taxon>Actinomycetes</taxon>
        <taxon>Kitasatosporales</taxon>
        <taxon>Streptomycetaceae</taxon>
        <taxon>Streptomyces</taxon>
    </lineage>
</organism>
<protein>
    <submittedName>
        <fullName evidence="1">Uncharacterized protein</fullName>
    </submittedName>
</protein>
<reference evidence="1 2" key="1">
    <citation type="submission" date="2020-04" db="EMBL/GenBank/DDBJ databases">
        <title>Characterization and engineering of Streptomyces griseofuscus DSM40191 as a potential heterologous host for expression of BGCs.</title>
        <authorList>
            <person name="Gren T."/>
            <person name="Whitford C.M."/>
            <person name="Mohite O.S."/>
            <person name="Joergensen T.S."/>
            <person name="Nielsen J.B."/>
            <person name="Lee S.Y."/>
            <person name="Weber T."/>
        </authorList>
    </citation>
    <scope>NUCLEOTIDE SEQUENCE [LARGE SCALE GENOMIC DNA]</scope>
    <source>
        <strain evidence="1 2">DSM 40191</strain>
        <plasmid evidence="1 2">pSGRIFU3</plasmid>
    </source>
</reference>
<geneLocation type="plasmid" evidence="1 2">
    <name>pSGRIFU3</name>
</geneLocation>